<keyword evidence="4 7" id="KW-0812">Transmembrane</keyword>
<evidence type="ECO:0000256" key="4">
    <source>
        <dbReference type="ARBA" id="ARBA00022692"/>
    </source>
</evidence>
<name>A0ABX1Z7R5_9BACL</name>
<feature type="domain" description="ABC transmembrane type-1" evidence="8">
    <location>
        <begin position="95"/>
        <end position="310"/>
    </location>
</feature>
<feature type="transmembrane region" description="Helical" evidence="7">
    <location>
        <begin position="237"/>
        <end position="257"/>
    </location>
</feature>
<dbReference type="PROSITE" id="PS50928">
    <property type="entry name" value="ABC_TM1"/>
    <property type="match status" value="1"/>
</dbReference>
<evidence type="ECO:0000313" key="9">
    <source>
        <dbReference type="EMBL" id="NOU88324.1"/>
    </source>
</evidence>
<keyword evidence="6 7" id="KW-0472">Membrane</keyword>
<dbReference type="Pfam" id="PF00528">
    <property type="entry name" value="BPD_transp_1"/>
    <property type="match status" value="1"/>
</dbReference>
<dbReference type="PANTHER" id="PTHR43227">
    <property type="entry name" value="BLL4140 PROTEIN"/>
    <property type="match status" value="1"/>
</dbReference>
<comment type="subcellular location">
    <subcellularLocation>
        <location evidence="1 7">Cell membrane</location>
        <topology evidence="1 7">Multi-pass membrane protein</topology>
    </subcellularLocation>
</comment>
<dbReference type="InterPro" id="IPR000515">
    <property type="entry name" value="MetI-like"/>
</dbReference>
<dbReference type="InterPro" id="IPR050809">
    <property type="entry name" value="UgpAE/MalFG_permease"/>
</dbReference>
<feature type="transmembrane region" description="Helical" evidence="7">
    <location>
        <begin position="36"/>
        <end position="53"/>
    </location>
</feature>
<gene>
    <name evidence="9" type="ORF">GC102_21545</name>
</gene>
<keyword evidence="10" id="KW-1185">Reference proteome</keyword>
<sequence length="323" mass="36965">MRGGNAVSLTKQANLRVAATRNRLSFWKRIHKTYELYLFLLPTITYFLIFHYGPMYGLQIAFKDFMAVKGIWGSPWVGMEHFERFFNSPQFTIVLKNTLFLNLYELAVSFPVPIIMALLLNQIQHTRFKKWVQTVTYAPHFISSVVIVGMLLAFLSPRTGLVNELIRFFGGEPIYFMARPEWFKSIFVFSGVWQNAGWSMIIYLAALTSVSPDLHEAAIVDGANKYQRIWHIDLPSIMPTIMILLILNIGNFMTVGFEKVYLMQNNLNLDASEVIQTYVYKSGLLNAQYGYSAAVGLFNAVINFILLISVNALAKRLKQASLW</sequence>
<keyword evidence="3" id="KW-1003">Cell membrane</keyword>
<reference evidence="9 10" key="1">
    <citation type="submission" date="2019-10" db="EMBL/GenBank/DDBJ databases">
        <title>Description of Paenibacillus choica sp. nov.</title>
        <authorList>
            <person name="Carlier A."/>
            <person name="Qi S."/>
        </authorList>
    </citation>
    <scope>NUCLEOTIDE SEQUENCE [LARGE SCALE GENOMIC DNA]</scope>
    <source>
        <strain evidence="9 10">LMG 31460</strain>
    </source>
</reference>
<feature type="transmembrane region" description="Helical" evidence="7">
    <location>
        <begin position="103"/>
        <end position="123"/>
    </location>
</feature>
<feature type="transmembrane region" description="Helical" evidence="7">
    <location>
        <begin position="289"/>
        <end position="314"/>
    </location>
</feature>
<comment type="caution">
    <text evidence="9">The sequence shown here is derived from an EMBL/GenBank/DDBJ whole genome shotgun (WGS) entry which is preliminary data.</text>
</comment>
<accession>A0ABX1Z7R5</accession>
<evidence type="ECO:0000256" key="5">
    <source>
        <dbReference type="ARBA" id="ARBA00022989"/>
    </source>
</evidence>
<dbReference type="PANTHER" id="PTHR43227:SF11">
    <property type="entry name" value="BLL4140 PROTEIN"/>
    <property type="match status" value="1"/>
</dbReference>
<dbReference type="CDD" id="cd06261">
    <property type="entry name" value="TM_PBP2"/>
    <property type="match status" value="1"/>
</dbReference>
<dbReference type="SUPFAM" id="SSF161098">
    <property type="entry name" value="MetI-like"/>
    <property type="match status" value="1"/>
</dbReference>
<organism evidence="9 10">
    <name type="scientific">Paenibacillus germinis</name>
    <dbReference type="NCBI Taxonomy" id="2654979"/>
    <lineage>
        <taxon>Bacteria</taxon>
        <taxon>Bacillati</taxon>
        <taxon>Bacillota</taxon>
        <taxon>Bacilli</taxon>
        <taxon>Bacillales</taxon>
        <taxon>Paenibacillaceae</taxon>
        <taxon>Paenibacillus</taxon>
    </lineage>
</organism>
<evidence type="ECO:0000313" key="10">
    <source>
        <dbReference type="Proteomes" id="UP000658690"/>
    </source>
</evidence>
<dbReference type="Proteomes" id="UP000658690">
    <property type="component" value="Unassembled WGS sequence"/>
</dbReference>
<feature type="transmembrane region" description="Helical" evidence="7">
    <location>
        <begin position="135"/>
        <end position="155"/>
    </location>
</feature>
<dbReference type="EMBL" id="WHOC01000107">
    <property type="protein sequence ID" value="NOU88324.1"/>
    <property type="molecule type" value="Genomic_DNA"/>
</dbReference>
<dbReference type="RefSeq" id="WP_171691344.1">
    <property type="nucleotide sequence ID" value="NZ_WHOC01000107.1"/>
</dbReference>
<evidence type="ECO:0000256" key="6">
    <source>
        <dbReference type="ARBA" id="ARBA00023136"/>
    </source>
</evidence>
<protein>
    <submittedName>
        <fullName evidence="9">ABC transporter permease subunit</fullName>
    </submittedName>
</protein>
<comment type="similarity">
    <text evidence="7">Belongs to the binding-protein-dependent transport system permease family.</text>
</comment>
<keyword evidence="5 7" id="KW-1133">Transmembrane helix</keyword>
<evidence type="ECO:0000259" key="8">
    <source>
        <dbReference type="PROSITE" id="PS50928"/>
    </source>
</evidence>
<evidence type="ECO:0000256" key="7">
    <source>
        <dbReference type="RuleBase" id="RU363032"/>
    </source>
</evidence>
<proteinExistence type="inferred from homology"/>
<dbReference type="InterPro" id="IPR035906">
    <property type="entry name" value="MetI-like_sf"/>
</dbReference>
<dbReference type="Gene3D" id="1.10.3720.10">
    <property type="entry name" value="MetI-like"/>
    <property type="match status" value="1"/>
</dbReference>
<feature type="transmembrane region" description="Helical" evidence="7">
    <location>
        <begin position="186"/>
        <end position="206"/>
    </location>
</feature>
<evidence type="ECO:0000256" key="1">
    <source>
        <dbReference type="ARBA" id="ARBA00004651"/>
    </source>
</evidence>
<evidence type="ECO:0000256" key="2">
    <source>
        <dbReference type="ARBA" id="ARBA00022448"/>
    </source>
</evidence>
<keyword evidence="2 7" id="KW-0813">Transport</keyword>
<evidence type="ECO:0000256" key="3">
    <source>
        <dbReference type="ARBA" id="ARBA00022475"/>
    </source>
</evidence>